<accession>A0A0A7HFT2</accession>
<reference evidence="1 2" key="1">
    <citation type="submission" date="2014-10" db="EMBL/GenBank/DDBJ databases">
        <title>VR bacteriophages - a small but diverse group of low-temperature viruses.</title>
        <authorList>
            <person name="Kaliniene L."/>
            <person name="Meskys R."/>
            <person name="Simoliunas E."/>
            <person name="Zajanckauskaite A."/>
            <person name="Truncaite L."/>
        </authorList>
    </citation>
    <scope>NUCLEOTIDE SEQUENCE [LARGE SCALE GENOMIC DNA]</scope>
</reference>
<dbReference type="GeneID" id="26636203"/>
<protein>
    <submittedName>
        <fullName evidence="1">Uncharacterized protein</fullName>
    </submittedName>
</protein>
<name>A0A0A7HFT2_9CAUD</name>
<sequence>MITDKVEVTLVITPLGFPAYNRVVSLHPAGIHWYAHKTADTHNAKVEAFVNGKCHHKIDLRKGAALRSLILAVESQLENEEICISDIEFALYNAREEYYKMTGQSVEGEK</sequence>
<evidence type="ECO:0000313" key="1">
    <source>
        <dbReference type="EMBL" id="AIZ02385.1"/>
    </source>
</evidence>
<proteinExistence type="predicted"/>
<dbReference type="Proteomes" id="UP000030717">
    <property type="component" value="Segment"/>
</dbReference>
<dbReference type="RefSeq" id="YP_009209783.1">
    <property type="nucleotide sequence ID" value="NC_028925.1"/>
</dbReference>
<organism evidence="1 2">
    <name type="scientific">Escherichia phage vB_EcoM_VR25</name>
    <dbReference type="NCBI Taxonomy" id="1567028"/>
    <lineage>
        <taxon>Viruses</taxon>
        <taxon>Duplodnaviria</taxon>
        <taxon>Heunggongvirae</taxon>
        <taxon>Uroviricota</taxon>
        <taxon>Caudoviricetes</taxon>
        <taxon>Pantevenvirales</taxon>
        <taxon>Straboviridae</taxon>
        <taxon>Tevenvirinae</taxon>
        <taxon>Gaprivervirus</taxon>
        <taxon>Gaprivervirus vr25</taxon>
    </lineage>
</organism>
<dbReference type="KEGG" id="vg:26636203"/>
<dbReference type="EMBL" id="KP007361">
    <property type="protein sequence ID" value="AIZ02385.1"/>
    <property type="molecule type" value="Genomic_DNA"/>
</dbReference>
<evidence type="ECO:0000313" key="2">
    <source>
        <dbReference type="Proteomes" id="UP000030717"/>
    </source>
</evidence>
<keyword evidence="2" id="KW-1185">Reference proteome</keyword>
<gene>
    <name evidence="1" type="ORF">VR25_041</name>
</gene>